<evidence type="ECO:0000313" key="7">
    <source>
        <dbReference type="Proteomes" id="UP001595896"/>
    </source>
</evidence>
<evidence type="ECO:0000256" key="3">
    <source>
        <dbReference type="ARBA" id="ARBA00023172"/>
    </source>
</evidence>
<reference evidence="7" key="1">
    <citation type="journal article" date="2019" name="Int. J. Syst. Evol. Microbiol.">
        <title>The Global Catalogue of Microorganisms (GCM) 10K type strain sequencing project: providing services to taxonomists for standard genome sequencing and annotation.</title>
        <authorList>
            <consortium name="The Broad Institute Genomics Platform"/>
            <consortium name="The Broad Institute Genome Sequencing Center for Infectious Disease"/>
            <person name="Wu L."/>
            <person name="Ma J."/>
        </authorList>
    </citation>
    <scope>NUCLEOTIDE SEQUENCE [LARGE SCALE GENOMIC DNA]</scope>
    <source>
        <strain evidence="7">JCM 12165</strain>
    </source>
</reference>
<dbReference type="EMBL" id="JBHSGK010000003">
    <property type="protein sequence ID" value="MFC4735451.1"/>
    <property type="molecule type" value="Genomic_DNA"/>
</dbReference>
<sequence>MVATYGYIRVSSKDQNEQRQLHKMLERGVEARRIFVDKASGKNFERPQYQLLRKVLNEKDIIYMDALDRLGRNYDEVISEWKYITRELKADIVVLENESLFDSRKFREMGEMGQLMEDQFLSLLSYVADQERKKIRQRQAEGIEVARSQGKHLGRPQMNLSNLSKKQLQIIEDNHLKWRNGDITGVMFMDMLELKKNTFYKIMREFKEAKIT</sequence>
<dbReference type="CDD" id="cd03768">
    <property type="entry name" value="SR_ResInv"/>
    <property type="match status" value="1"/>
</dbReference>
<keyword evidence="1" id="KW-0229">DNA integration</keyword>
<keyword evidence="3" id="KW-0233">DNA recombination</keyword>
<organism evidence="6 7">
    <name type="scientific">Bacillus daqingensis</name>
    <dbReference type="NCBI Taxonomy" id="872396"/>
    <lineage>
        <taxon>Bacteria</taxon>
        <taxon>Bacillati</taxon>
        <taxon>Bacillota</taxon>
        <taxon>Bacilli</taxon>
        <taxon>Bacillales</taxon>
        <taxon>Bacillaceae</taxon>
        <taxon>Bacillus</taxon>
    </lineage>
</organism>
<dbReference type="InterPro" id="IPR006118">
    <property type="entry name" value="Recombinase_CS"/>
</dbReference>
<evidence type="ECO:0000256" key="4">
    <source>
        <dbReference type="PROSITE-ProRule" id="PRU10137"/>
    </source>
</evidence>
<dbReference type="Pfam" id="PF00239">
    <property type="entry name" value="Resolvase"/>
    <property type="match status" value="1"/>
</dbReference>
<keyword evidence="7" id="KW-1185">Reference proteome</keyword>
<dbReference type="PANTHER" id="PTHR30461">
    <property type="entry name" value="DNA-INVERTASE FROM LAMBDOID PROPHAGE"/>
    <property type="match status" value="1"/>
</dbReference>
<dbReference type="PANTHER" id="PTHR30461:SF2">
    <property type="entry name" value="SERINE RECOMBINASE PINE-RELATED"/>
    <property type="match status" value="1"/>
</dbReference>
<evidence type="ECO:0000313" key="6">
    <source>
        <dbReference type="EMBL" id="MFC4735451.1"/>
    </source>
</evidence>
<dbReference type="SUPFAM" id="SSF53041">
    <property type="entry name" value="Resolvase-like"/>
    <property type="match status" value="1"/>
</dbReference>
<dbReference type="RefSeq" id="WP_017186743.1">
    <property type="nucleotide sequence ID" value="NZ_JBHSGK010000003.1"/>
</dbReference>
<keyword evidence="2" id="KW-0238">DNA-binding</keyword>
<dbReference type="InterPro" id="IPR036162">
    <property type="entry name" value="Resolvase-like_N_sf"/>
</dbReference>
<feature type="domain" description="Resolvase/invertase-type recombinase catalytic" evidence="5">
    <location>
        <begin position="3"/>
        <end position="150"/>
    </location>
</feature>
<proteinExistence type="predicted"/>
<gene>
    <name evidence="6" type="ORF">ACFO4L_02535</name>
</gene>
<dbReference type="PROSITE" id="PS51736">
    <property type="entry name" value="RECOMBINASES_3"/>
    <property type="match status" value="1"/>
</dbReference>
<name>A0ABV9NTC2_9BACI</name>
<dbReference type="InterPro" id="IPR050639">
    <property type="entry name" value="SSR_resolvase"/>
</dbReference>
<dbReference type="Gene3D" id="3.40.50.1390">
    <property type="entry name" value="Resolvase, N-terminal catalytic domain"/>
    <property type="match status" value="1"/>
</dbReference>
<evidence type="ECO:0000256" key="1">
    <source>
        <dbReference type="ARBA" id="ARBA00022908"/>
    </source>
</evidence>
<evidence type="ECO:0000259" key="5">
    <source>
        <dbReference type="PROSITE" id="PS51736"/>
    </source>
</evidence>
<dbReference type="Proteomes" id="UP001595896">
    <property type="component" value="Unassembled WGS sequence"/>
</dbReference>
<feature type="active site" description="O-(5'-phospho-DNA)-serine intermediate" evidence="4">
    <location>
        <position position="11"/>
    </location>
</feature>
<accession>A0ABV9NTC2</accession>
<comment type="caution">
    <text evidence="6">The sequence shown here is derived from an EMBL/GenBank/DDBJ whole genome shotgun (WGS) entry which is preliminary data.</text>
</comment>
<dbReference type="InterPro" id="IPR006119">
    <property type="entry name" value="Resolv_N"/>
</dbReference>
<protein>
    <submittedName>
        <fullName evidence="6">Recombinase family protein</fullName>
    </submittedName>
</protein>
<evidence type="ECO:0000256" key="2">
    <source>
        <dbReference type="ARBA" id="ARBA00023125"/>
    </source>
</evidence>
<dbReference type="SMART" id="SM00857">
    <property type="entry name" value="Resolvase"/>
    <property type="match status" value="1"/>
</dbReference>
<dbReference type="PROSITE" id="PS00397">
    <property type="entry name" value="RECOMBINASES_1"/>
    <property type="match status" value="1"/>
</dbReference>